<reference evidence="1 2" key="2">
    <citation type="journal article" date="2022" name="Mol. Ecol. Resour.">
        <title>The genomes of chicory, endive, great burdock and yacon provide insights into Asteraceae paleo-polyploidization history and plant inulin production.</title>
        <authorList>
            <person name="Fan W."/>
            <person name="Wang S."/>
            <person name="Wang H."/>
            <person name="Wang A."/>
            <person name="Jiang F."/>
            <person name="Liu H."/>
            <person name="Zhao H."/>
            <person name="Xu D."/>
            <person name="Zhang Y."/>
        </authorList>
    </citation>
    <scope>NUCLEOTIDE SEQUENCE [LARGE SCALE GENOMIC DNA]</scope>
    <source>
        <strain evidence="2">cv. Punajuju</strain>
        <tissue evidence="1">Leaves</tissue>
    </source>
</reference>
<gene>
    <name evidence="1" type="ORF">L2E82_04850</name>
</gene>
<dbReference type="Proteomes" id="UP001055811">
    <property type="component" value="Linkage Group LG01"/>
</dbReference>
<proteinExistence type="predicted"/>
<accession>A0ACB9H5Q1</accession>
<name>A0ACB9H5Q1_CICIN</name>
<evidence type="ECO:0000313" key="1">
    <source>
        <dbReference type="EMBL" id="KAI3791183.1"/>
    </source>
</evidence>
<protein>
    <submittedName>
        <fullName evidence="1">Uncharacterized protein</fullName>
    </submittedName>
</protein>
<sequence>MDSQDFFSWKQHADKTKPAVMNFKGTGNKIREAVDHLTLPQPGYHGREINEKVTVEWLSLVENFDDFNRYPWGTQIWETEYRELNKIYTKIEDHESLPALRPTLRMSVSGYSYPFKIWIWETIPALEGIFSRRINENIPRFVRWQQIKKMSAEQVKKIYTQTMENNPPPNLRMRLTREETNSEYYASYVEYVMSYMP</sequence>
<evidence type="ECO:0000313" key="2">
    <source>
        <dbReference type="Proteomes" id="UP001055811"/>
    </source>
</evidence>
<keyword evidence="2" id="KW-1185">Reference proteome</keyword>
<organism evidence="1 2">
    <name type="scientific">Cichorium intybus</name>
    <name type="common">Chicory</name>
    <dbReference type="NCBI Taxonomy" id="13427"/>
    <lineage>
        <taxon>Eukaryota</taxon>
        <taxon>Viridiplantae</taxon>
        <taxon>Streptophyta</taxon>
        <taxon>Embryophyta</taxon>
        <taxon>Tracheophyta</taxon>
        <taxon>Spermatophyta</taxon>
        <taxon>Magnoliopsida</taxon>
        <taxon>eudicotyledons</taxon>
        <taxon>Gunneridae</taxon>
        <taxon>Pentapetalae</taxon>
        <taxon>asterids</taxon>
        <taxon>campanulids</taxon>
        <taxon>Asterales</taxon>
        <taxon>Asteraceae</taxon>
        <taxon>Cichorioideae</taxon>
        <taxon>Cichorieae</taxon>
        <taxon>Cichoriinae</taxon>
        <taxon>Cichorium</taxon>
    </lineage>
</organism>
<reference evidence="2" key="1">
    <citation type="journal article" date="2022" name="Mol. Ecol. Resour.">
        <title>The genomes of chicory, endive, great burdock and yacon provide insights into Asteraceae palaeo-polyploidization history and plant inulin production.</title>
        <authorList>
            <person name="Fan W."/>
            <person name="Wang S."/>
            <person name="Wang H."/>
            <person name="Wang A."/>
            <person name="Jiang F."/>
            <person name="Liu H."/>
            <person name="Zhao H."/>
            <person name="Xu D."/>
            <person name="Zhang Y."/>
        </authorList>
    </citation>
    <scope>NUCLEOTIDE SEQUENCE [LARGE SCALE GENOMIC DNA]</scope>
    <source>
        <strain evidence="2">cv. Punajuju</strain>
    </source>
</reference>
<comment type="caution">
    <text evidence="1">The sequence shown here is derived from an EMBL/GenBank/DDBJ whole genome shotgun (WGS) entry which is preliminary data.</text>
</comment>
<dbReference type="EMBL" id="CM042009">
    <property type="protein sequence ID" value="KAI3791183.1"/>
    <property type="molecule type" value="Genomic_DNA"/>
</dbReference>